<comment type="caution">
    <text evidence="1">The sequence shown here is derived from an EMBL/GenBank/DDBJ whole genome shotgun (WGS) entry which is preliminary data.</text>
</comment>
<reference evidence="1 2" key="1">
    <citation type="submission" date="2024-06" db="EMBL/GenBank/DDBJ databases">
        <title>Genomic Encyclopedia of Type Strains, Phase IV (KMG-IV): sequencing the most valuable type-strain genomes for metagenomic binning, comparative biology and taxonomic classification.</title>
        <authorList>
            <person name="Goeker M."/>
        </authorList>
    </citation>
    <scope>NUCLEOTIDE SEQUENCE [LARGE SCALE GENOMIC DNA]</scope>
    <source>
        <strain evidence="1 2">DSM 100124</strain>
    </source>
</reference>
<proteinExistence type="predicted"/>
<evidence type="ECO:0000313" key="2">
    <source>
        <dbReference type="Proteomes" id="UP001549097"/>
    </source>
</evidence>
<dbReference type="Proteomes" id="UP001549097">
    <property type="component" value="Unassembled WGS sequence"/>
</dbReference>
<accession>A0ABV2LNG5</accession>
<name>A0ABV2LNG5_9BACL</name>
<dbReference type="EMBL" id="JBEPMP010000001">
    <property type="protein sequence ID" value="MET3729082.1"/>
    <property type="molecule type" value="Genomic_DNA"/>
</dbReference>
<gene>
    <name evidence="1" type="ORF">ABID52_002663</name>
</gene>
<evidence type="ECO:0000313" key="1">
    <source>
        <dbReference type="EMBL" id="MET3729082.1"/>
    </source>
</evidence>
<organism evidence="1 2">
    <name type="scientific">Fictibacillus halophilus</name>
    <dbReference type="NCBI Taxonomy" id="1610490"/>
    <lineage>
        <taxon>Bacteria</taxon>
        <taxon>Bacillati</taxon>
        <taxon>Bacillota</taxon>
        <taxon>Bacilli</taxon>
        <taxon>Bacillales</taxon>
        <taxon>Fictibacillaceae</taxon>
        <taxon>Fictibacillus</taxon>
    </lineage>
</organism>
<protein>
    <submittedName>
        <fullName evidence="1">Uncharacterized protein</fullName>
    </submittedName>
</protein>
<sequence>MGRIKKGIKGMAVAFLIKQGKKRLLPIIKRKLKSR</sequence>
<keyword evidence="2" id="KW-1185">Reference proteome</keyword>